<sequence>MDITDFTAELLAFGEPTHLEPAFARLRNDLFARLAERGFRSIALETDRVAALAVDDFVRDGTGELDDVLRDGFSHTFGTLDANRELVAWMREYNENAAEPLAFHGFDPPLEMMTVPSPRTYLEHARDYLGLDLDIAGLAGDDERWSRQEAVLDAAQSPGGTPEADRLRVLADDLLTRLYARAPELIATTSRTAWQRAKIHLTAGLDLLRYHKQSAQPGERDERISRLSSTRDALMAQNLLEIRELEARRGPTLVFSHNSHLQRRTSTWRSPYANLEWVSAGAIVASLLGDRYAFIAGSLGHSEAIGLGEPADDTYEGLLQRDTKTWALTTGPDPGSGRKRTDTRPEQGYFPLDENLLGGTDAVLHIA</sequence>
<dbReference type="PANTHER" id="PTHR31299">
    <property type="entry name" value="ESTERASE, PUTATIVE (AFU_ORTHOLOGUE AFUA_1G05850)-RELATED"/>
    <property type="match status" value="1"/>
</dbReference>
<keyword evidence="3" id="KW-1185">Reference proteome</keyword>
<protein>
    <submittedName>
        <fullName evidence="2">Erythromycin esterase family protein</fullName>
    </submittedName>
</protein>
<evidence type="ECO:0000256" key="1">
    <source>
        <dbReference type="SAM" id="MobiDB-lite"/>
    </source>
</evidence>
<dbReference type="InterPro" id="IPR052036">
    <property type="entry name" value="Hydrolase/PRTase-associated"/>
</dbReference>
<reference evidence="2 3" key="1">
    <citation type="submission" date="2023-06" db="EMBL/GenBank/DDBJ databases">
        <authorList>
            <person name="Oyuntsetseg B."/>
            <person name="Kim S.B."/>
        </authorList>
    </citation>
    <scope>NUCLEOTIDE SEQUENCE [LARGE SCALE GENOMIC DNA]</scope>
    <source>
        <strain evidence="2 3">2-2</strain>
    </source>
</reference>
<dbReference type="CDD" id="cd14728">
    <property type="entry name" value="Ere-like"/>
    <property type="match status" value="1"/>
</dbReference>
<dbReference type="Pfam" id="PF05139">
    <property type="entry name" value="Erythro_esteras"/>
    <property type="match status" value="1"/>
</dbReference>
<feature type="region of interest" description="Disordered" evidence="1">
    <location>
        <begin position="326"/>
        <end position="346"/>
    </location>
</feature>
<dbReference type="SUPFAM" id="SSF159501">
    <property type="entry name" value="EreA/ChaN-like"/>
    <property type="match status" value="1"/>
</dbReference>
<accession>A0ABY8XX30</accession>
<dbReference type="Proteomes" id="UP001227101">
    <property type="component" value="Chromosome"/>
</dbReference>
<name>A0ABY8XX30_9PSEU</name>
<evidence type="ECO:0000313" key="2">
    <source>
        <dbReference type="EMBL" id="WIV60285.1"/>
    </source>
</evidence>
<dbReference type="PANTHER" id="PTHR31299:SF0">
    <property type="entry name" value="ESTERASE, PUTATIVE (AFU_ORTHOLOGUE AFUA_1G05850)-RELATED"/>
    <property type="match status" value="1"/>
</dbReference>
<dbReference type="RefSeq" id="WP_285457856.1">
    <property type="nucleotide sequence ID" value="NZ_CP127173.1"/>
</dbReference>
<organism evidence="2 3">
    <name type="scientific">Amycolatopsis nalaikhensis</name>
    <dbReference type="NCBI Taxonomy" id="715472"/>
    <lineage>
        <taxon>Bacteria</taxon>
        <taxon>Bacillati</taxon>
        <taxon>Actinomycetota</taxon>
        <taxon>Actinomycetes</taxon>
        <taxon>Pseudonocardiales</taxon>
        <taxon>Pseudonocardiaceae</taxon>
        <taxon>Amycolatopsis</taxon>
    </lineage>
</organism>
<dbReference type="EMBL" id="CP127173">
    <property type="protein sequence ID" value="WIV60285.1"/>
    <property type="molecule type" value="Genomic_DNA"/>
</dbReference>
<dbReference type="InterPro" id="IPR007815">
    <property type="entry name" value="Emycin_Estase"/>
</dbReference>
<gene>
    <name evidence="2" type="ORF">QP939_17580</name>
</gene>
<proteinExistence type="predicted"/>
<dbReference type="Gene3D" id="3.30.1870.10">
    <property type="entry name" value="EreA-like, domain 2"/>
    <property type="match status" value="1"/>
</dbReference>
<evidence type="ECO:0000313" key="3">
    <source>
        <dbReference type="Proteomes" id="UP001227101"/>
    </source>
</evidence>